<sequence>MYDMKNLTAILLISFTFLIACDSNKKETTSDGVEYVVINSDNGEDFEQGDYVTYSLKMIDSKDSVLIDSEEVGEMPLQIDSATLGRRGQLFSVLKEMHVGDSVKTILTANEIFMKGFRQPLSEDMEKDERITVYAKAIQKYDSAGFVMWQEQKREEMMTKMEKEAEAQKTIDDELIQEYIAENNLNAQQTESGLYYVIEEKGSGESPDQGDTVKVNYVGKLMDGTVFDTSIEETAKENELYNEQRPYEPLEFPIGQGRVIPGWDEGIALLNEGAKATFLIPSGLAYGSRQAGAAIPPNSILIFEVELVDVVE</sequence>
<keyword evidence="4 5" id="KW-0413">Isomerase</keyword>
<feature type="domain" description="PPIase FKBP-type" evidence="7">
    <location>
        <begin position="210"/>
        <end position="311"/>
    </location>
</feature>
<dbReference type="Gene3D" id="3.10.50.40">
    <property type="match status" value="1"/>
</dbReference>
<gene>
    <name evidence="8" type="ORF">JKA74_12620</name>
</gene>
<dbReference type="EC" id="5.2.1.8" evidence="6"/>
<protein>
    <recommendedName>
        <fullName evidence="6">Peptidyl-prolyl cis-trans isomerase</fullName>
        <ecNumber evidence="6">5.2.1.8</ecNumber>
    </recommendedName>
</protein>
<organism evidence="8 9">
    <name type="scientific">Marivirga aurantiaca</name>
    <dbReference type="NCBI Taxonomy" id="2802615"/>
    <lineage>
        <taxon>Bacteria</taxon>
        <taxon>Pseudomonadati</taxon>
        <taxon>Bacteroidota</taxon>
        <taxon>Cytophagia</taxon>
        <taxon>Cytophagales</taxon>
        <taxon>Marivirgaceae</taxon>
        <taxon>Marivirga</taxon>
    </lineage>
</organism>
<dbReference type="Proteomes" id="UP000611723">
    <property type="component" value="Unassembled WGS sequence"/>
</dbReference>
<evidence type="ECO:0000256" key="4">
    <source>
        <dbReference type="ARBA" id="ARBA00023235"/>
    </source>
</evidence>
<dbReference type="InterPro" id="IPR046357">
    <property type="entry name" value="PPIase_dom_sf"/>
</dbReference>
<reference evidence="8" key="1">
    <citation type="submission" date="2021-01" db="EMBL/GenBank/DDBJ databases">
        <title>Marivirga aurantiaca sp. nov., isolated from intertidal surface sediments.</title>
        <authorList>
            <person name="Zhang M."/>
        </authorList>
    </citation>
    <scope>NUCLEOTIDE SEQUENCE</scope>
    <source>
        <strain evidence="8">S37H4</strain>
    </source>
</reference>
<comment type="similarity">
    <text evidence="2 6">Belongs to the FKBP-type PPIase family.</text>
</comment>
<dbReference type="PANTHER" id="PTHR43811">
    <property type="entry name" value="FKBP-TYPE PEPTIDYL-PROLYL CIS-TRANS ISOMERASE FKPA"/>
    <property type="match status" value="1"/>
</dbReference>
<accession>A0A934X002</accession>
<dbReference type="InterPro" id="IPR001179">
    <property type="entry name" value="PPIase_FKBP_dom"/>
</dbReference>
<keyword evidence="3 5" id="KW-0697">Rotamase</keyword>
<evidence type="ECO:0000256" key="3">
    <source>
        <dbReference type="ARBA" id="ARBA00023110"/>
    </source>
</evidence>
<dbReference type="AlphaFoldDB" id="A0A934X002"/>
<evidence type="ECO:0000259" key="7">
    <source>
        <dbReference type="PROSITE" id="PS50059"/>
    </source>
</evidence>
<dbReference type="SUPFAM" id="SSF54534">
    <property type="entry name" value="FKBP-like"/>
    <property type="match status" value="1"/>
</dbReference>
<evidence type="ECO:0000313" key="9">
    <source>
        <dbReference type="Proteomes" id="UP000611723"/>
    </source>
</evidence>
<keyword evidence="9" id="KW-1185">Reference proteome</keyword>
<evidence type="ECO:0000313" key="8">
    <source>
        <dbReference type="EMBL" id="MBK6265880.1"/>
    </source>
</evidence>
<evidence type="ECO:0000256" key="2">
    <source>
        <dbReference type="ARBA" id="ARBA00006577"/>
    </source>
</evidence>
<dbReference type="GO" id="GO:0003755">
    <property type="term" value="F:peptidyl-prolyl cis-trans isomerase activity"/>
    <property type="evidence" value="ECO:0007669"/>
    <property type="project" value="UniProtKB-UniRule"/>
</dbReference>
<comment type="caution">
    <text evidence="8">The sequence shown here is derived from an EMBL/GenBank/DDBJ whole genome shotgun (WGS) entry which is preliminary data.</text>
</comment>
<evidence type="ECO:0000256" key="5">
    <source>
        <dbReference type="PROSITE-ProRule" id="PRU00277"/>
    </source>
</evidence>
<comment type="catalytic activity">
    <reaction evidence="1 5 6">
        <text>[protein]-peptidylproline (omega=180) = [protein]-peptidylproline (omega=0)</text>
        <dbReference type="Rhea" id="RHEA:16237"/>
        <dbReference type="Rhea" id="RHEA-COMP:10747"/>
        <dbReference type="Rhea" id="RHEA-COMP:10748"/>
        <dbReference type="ChEBI" id="CHEBI:83833"/>
        <dbReference type="ChEBI" id="CHEBI:83834"/>
        <dbReference type="EC" id="5.2.1.8"/>
    </reaction>
</comment>
<evidence type="ECO:0000256" key="1">
    <source>
        <dbReference type="ARBA" id="ARBA00000971"/>
    </source>
</evidence>
<dbReference type="PROSITE" id="PS50059">
    <property type="entry name" value="FKBP_PPIASE"/>
    <property type="match status" value="1"/>
</dbReference>
<dbReference type="EMBL" id="JAEQBW010000005">
    <property type="protein sequence ID" value="MBK6265880.1"/>
    <property type="molecule type" value="Genomic_DNA"/>
</dbReference>
<evidence type="ECO:0000256" key="6">
    <source>
        <dbReference type="RuleBase" id="RU003915"/>
    </source>
</evidence>
<dbReference type="PANTHER" id="PTHR43811:SF19">
    <property type="entry name" value="39 KDA FK506-BINDING NUCLEAR PROTEIN"/>
    <property type="match status" value="1"/>
</dbReference>
<proteinExistence type="inferred from homology"/>
<dbReference type="Pfam" id="PF00254">
    <property type="entry name" value="FKBP_C"/>
    <property type="match status" value="1"/>
</dbReference>
<dbReference type="PROSITE" id="PS51257">
    <property type="entry name" value="PROKAR_LIPOPROTEIN"/>
    <property type="match status" value="1"/>
</dbReference>
<name>A0A934X002_9BACT</name>